<dbReference type="Pfam" id="PF11905">
    <property type="entry name" value="DUF3425"/>
    <property type="match status" value="1"/>
</dbReference>
<reference evidence="3" key="1">
    <citation type="journal article" date="2015" name="Genome Announc.">
        <title>Draft genome sequence of Talaromyces cellulolyticus strain Y-94, a source of lignocellulosic biomass-degrading enzymes.</title>
        <authorList>
            <person name="Fujii T."/>
            <person name="Koike H."/>
            <person name="Sawayama S."/>
            <person name="Yano S."/>
            <person name="Inoue H."/>
        </authorList>
    </citation>
    <scope>NUCLEOTIDE SEQUENCE [LARGE SCALE GENOMIC DNA]</scope>
    <source>
        <strain evidence="3">Y-94</strain>
    </source>
</reference>
<accession>A0A6V8H3B8</accession>
<proteinExistence type="predicted"/>
<evidence type="ECO:0008006" key="4">
    <source>
        <dbReference type="Google" id="ProtNLM"/>
    </source>
</evidence>
<dbReference type="CDD" id="cd14688">
    <property type="entry name" value="bZIP_YAP"/>
    <property type="match status" value="1"/>
</dbReference>
<sequence length="463" mass="50781">MAQLKPRGRLLSAPSVAGVSDDSKKENTKYAKSKRIITPARKEQNRVAQRLYRQRHKQHKAREDQTKTVDAGSKPRPIQPRSTKEAEASSVSNTSEIAQSASISDTPHSKIQHDCSKTALPAFDAGSIVTNPNYQPACALERFIVDDVPPIQADGHLDDLDQSNILLDVGELIDSTLTPNLYDMAPLDMISISAPHLATTDYSGMDLAHISLSSNGLKPDLASTFIAKSGANQTMTDNTGWLDAPLSSRSASEAQSSFVQTGNKTVDNSYNHENDPYLADPYQNALSFSQVTILNICAQNAKCLGMAPEDFISDNCLSLCSPFYRPASASDDPTALLAAISKPYTPKFLQPTLSQILFPHHPIFDLIPIPAFRERAIMLATTSPALLNSLELKQDIMCGGLVCWGTRYGSSHSGNGQPWDVRSWEAAPWFLKKWRLLVGGKDGDLWKQSVWWRNLRGEPMASD</sequence>
<dbReference type="PANTHER" id="PTHR38116">
    <property type="entry name" value="CHROMOSOME 7, WHOLE GENOME SHOTGUN SEQUENCE"/>
    <property type="match status" value="1"/>
</dbReference>
<comment type="caution">
    <text evidence="2">The sequence shown here is derived from an EMBL/GenBank/DDBJ whole genome shotgun (WGS) entry which is preliminary data.</text>
</comment>
<gene>
    <name evidence="2" type="ORF">TCE0_017r03262</name>
</gene>
<dbReference type="EMBL" id="DF933813">
    <property type="protein sequence ID" value="GAM35156.1"/>
    <property type="molecule type" value="Genomic_DNA"/>
</dbReference>
<dbReference type="PANTHER" id="PTHR38116:SF8">
    <property type="entry name" value="BZIP DOMAIN-CONTAINING PROTEIN"/>
    <property type="match status" value="1"/>
</dbReference>
<feature type="region of interest" description="Disordered" evidence="1">
    <location>
        <begin position="1"/>
        <end position="112"/>
    </location>
</feature>
<name>A0A6V8H3B8_TALPI</name>
<feature type="compositionally biased region" description="Polar residues" evidence="1">
    <location>
        <begin position="89"/>
        <end position="106"/>
    </location>
</feature>
<organism evidence="2 3">
    <name type="scientific">Talaromyces pinophilus</name>
    <name type="common">Penicillium pinophilum</name>
    <dbReference type="NCBI Taxonomy" id="128442"/>
    <lineage>
        <taxon>Eukaryota</taxon>
        <taxon>Fungi</taxon>
        <taxon>Dikarya</taxon>
        <taxon>Ascomycota</taxon>
        <taxon>Pezizomycotina</taxon>
        <taxon>Eurotiomycetes</taxon>
        <taxon>Eurotiomycetidae</taxon>
        <taxon>Eurotiales</taxon>
        <taxon>Trichocomaceae</taxon>
        <taxon>Talaromyces</taxon>
        <taxon>Talaromyces sect. Talaromyces</taxon>
    </lineage>
</organism>
<protein>
    <recommendedName>
        <fullName evidence="4">BZIP domain-containing protein</fullName>
    </recommendedName>
</protein>
<dbReference type="Proteomes" id="UP000053095">
    <property type="component" value="Unassembled WGS sequence"/>
</dbReference>
<evidence type="ECO:0000313" key="2">
    <source>
        <dbReference type="EMBL" id="GAM35156.1"/>
    </source>
</evidence>
<dbReference type="InterPro" id="IPR021833">
    <property type="entry name" value="DUF3425"/>
</dbReference>
<evidence type="ECO:0000256" key="1">
    <source>
        <dbReference type="SAM" id="MobiDB-lite"/>
    </source>
</evidence>
<dbReference type="AlphaFoldDB" id="A0A6V8H3B8"/>
<evidence type="ECO:0000313" key="3">
    <source>
        <dbReference type="Proteomes" id="UP000053095"/>
    </source>
</evidence>
<keyword evidence="3" id="KW-1185">Reference proteome</keyword>